<accession>A0A4Y1XNG5</accession>
<keyword evidence="2" id="KW-1185">Reference proteome</keyword>
<evidence type="ECO:0000313" key="2">
    <source>
        <dbReference type="Proteomes" id="UP000318946"/>
    </source>
</evidence>
<sequence>MKDEQTTCTPCEQNFEDNINELVDQVEDYTRKDRMRKEREVEEAFAADKEPKR</sequence>
<dbReference type="Proteomes" id="UP000318946">
    <property type="component" value="Chromosome"/>
</dbReference>
<dbReference type="AlphaFoldDB" id="A0A4Y1XNG5"/>
<protein>
    <submittedName>
        <fullName evidence="1">Uncharacterized protein</fullName>
    </submittedName>
</protein>
<proteinExistence type="predicted"/>
<dbReference type="KEGG" id="acou:A5CBH24_22920"/>
<dbReference type="RefSeq" id="WP_019129584.1">
    <property type="nucleotide sequence ID" value="NZ_AP019735.1"/>
</dbReference>
<dbReference type="EMBL" id="AP019735">
    <property type="protein sequence ID" value="BBL04979.1"/>
    <property type="molecule type" value="Genomic_DNA"/>
</dbReference>
<organism evidence="1 2">
    <name type="scientific">Alistipes communis</name>
    <dbReference type="NCBI Taxonomy" id="2585118"/>
    <lineage>
        <taxon>Bacteria</taxon>
        <taxon>Pseudomonadati</taxon>
        <taxon>Bacteroidota</taxon>
        <taxon>Bacteroidia</taxon>
        <taxon>Bacteroidales</taxon>
        <taxon>Rikenellaceae</taxon>
        <taxon>Alistipes</taxon>
    </lineage>
</organism>
<evidence type="ECO:0000313" key="1">
    <source>
        <dbReference type="EMBL" id="BBL04979.1"/>
    </source>
</evidence>
<dbReference type="GeneID" id="78343008"/>
<accession>A0A4Y1WXK6</accession>
<name>A0A4Y1XNG5_9BACT</name>
<reference evidence="2" key="1">
    <citation type="submission" date="2019-06" db="EMBL/GenBank/DDBJ databases">
        <title>Alistipes onderdonkii subsp. vulgaris subsp. nov., Alistipes dispar sp. nov. and Alistipes communis sp. nov., isolated from human faeces, and creation of Alistipes onderdonkii subsp. onderdonkii subsp. nov.</title>
        <authorList>
            <person name="Sakamoto M."/>
            <person name="Ikeyama N."/>
            <person name="Ogata Y."/>
            <person name="Suda W."/>
            <person name="Iino T."/>
            <person name="Hattori M."/>
            <person name="Ohkuma M."/>
        </authorList>
    </citation>
    <scope>NUCLEOTIDE SEQUENCE [LARGE SCALE GENOMIC DNA]</scope>
    <source>
        <strain evidence="2">5CBH24</strain>
    </source>
</reference>
<gene>
    <name evidence="1" type="ORF">A5CBH24_22920</name>
</gene>